<feature type="transmembrane region" description="Helical" evidence="1">
    <location>
        <begin position="173"/>
        <end position="192"/>
    </location>
</feature>
<name>A0ABU3RK09_9BACL</name>
<keyword evidence="1" id="KW-0472">Membrane</keyword>
<feature type="transmembrane region" description="Helical" evidence="1">
    <location>
        <begin position="198"/>
        <end position="218"/>
    </location>
</feature>
<evidence type="ECO:0000313" key="3">
    <source>
        <dbReference type="Proteomes" id="UP001260980"/>
    </source>
</evidence>
<keyword evidence="3" id="KW-1185">Reference proteome</keyword>
<dbReference type="EMBL" id="JAWCUD010000011">
    <property type="protein sequence ID" value="MDU0204613.1"/>
    <property type="molecule type" value="Genomic_DNA"/>
</dbReference>
<evidence type="ECO:0000256" key="1">
    <source>
        <dbReference type="SAM" id="Phobius"/>
    </source>
</evidence>
<accession>A0ABU3RK09</accession>
<dbReference type="InterPro" id="IPR010699">
    <property type="entry name" value="DUF1275"/>
</dbReference>
<feature type="transmembrane region" description="Helical" evidence="1">
    <location>
        <begin position="89"/>
        <end position="111"/>
    </location>
</feature>
<reference evidence="2 3" key="1">
    <citation type="submission" date="2023-10" db="EMBL/GenBank/DDBJ databases">
        <title>Paenibacillus strain PFR10 Genome sequencing and assembly.</title>
        <authorList>
            <person name="Kim I."/>
        </authorList>
    </citation>
    <scope>NUCLEOTIDE SEQUENCE [LARGE SCALE GENOMIC DNA]</scope>
    <source>
        <strain evidence="2 3">PFR10</strain>
    </source>
</reference>
<organism evidence="2 3">
    <name type="scientific">Paenibacillus violae</name>
    <dbReference type="NCBI Taxonomy" id="3077234"/>
    <lineage>
        <taxon>Bacteria</taxon>
        <taxon>Bacillati</taxon>
        <taxon>Bacillota</taxon>
        <taxon>Bacilli</taxon>
        <taxon>Bacillales</taxon>
        <taxon>Paenibacillaceae</taxon>
        <taxon>Paenibacillus</taxon>
    </lineage>
</organism>
<dbReference type="Pfam" id="PF06912">
    <property type="entry name" value="DUF1275"/>
    <property type="match status" value="1"/>
</dbReference>
<sequence>MPTRTYLNGSVLVLCLIAGIVDVIGYLGLGHVFTANMTGNLVLIGIAIGQAKLLAVLRSILAFLGFVAGIALATVIVRRGREEQLWSRGATVALGIEGLLLLIAALLSYAGSSDRNLYIMILVLSMGMGMQTTVARHLKVAGISTTVLTNNLANVIEDTIAHIRRDNQFTADAWLRTWAVAIYCLGAVITALLEPHALFASIWIPVGLLIGLVTMAAIRFR</sequence>
<feature type="transmembrane region" description="Helical" evidence="1">
    <location>
        <begin position="12"/>
        <end position="33"/>
    </location>
</feature>
<keyword evidence="1" id="KW-1133">Transmembrane helix</keyword>
<dbReference type="RefSeq" id="WP_315954598.1">
    <property type="nucleotide sequence ID" value="NZ_JAWCUD010000011.1"/>
</dbReference>
<feature type="transmembrane region" description="Helical" evidence="1">
    <location>
        <begin position="117"/>
        <end position="135"/>
    </location>
</feature>
<gene>
    <name evidence="2" type="ORF">RQP52_26335</name>
</gene>
<comment type="caution">
    <text evidence="2">The sequence shown here is derived from an EMBL/GenBank/DDBJ whole genome shotgun (WGS) entry which is preliminary data.</text>
</comment>
<protein>
    <submittedName>
        <fullName evidence="2">YoaK family protein</fullName>
    </submittedName>
</protein>
<dbReference type="Proteomes" id="UP001260980">
    <property type="component" value="Unassembled WGS sequence"/>
</dbReference>
<dbReference type="PANTHER" id="PTHR37314">
    <property type="entry name" value="SLR0142 PROTEIN"/>
    <property type="match status" value="1"/>
</dbReference>
<dbReference type="PANTHER" id="PTHR37314:SF4">
    <property type="entry name" value="UPF0700 TRANSMEMBRANE PROTEIN YOAK"/>
    <property type="match status" value="1"/>
</dbReference>
<keyword evidence="1" id="KW-0812">Transmembrane</keyword>
<feature type="transmembrane region" description="Helical" evidence="1">
    <location>
        <begin position="53"/>
        <end position="77"/>
    </location>
</feature>
<evidence type="ECO:0000313" key="2">
    <source>
        <dbReference type="EMBL" id="MDU0204613.1"/>
    </source>
</evidence>
<proteinExistence type="predicted"/>